<keyword evidence="8" id="KW-1185">Reference proteome</keyword>
<keyword evidence="4 6" id="KW-1133">Transmembrane helix</keyword>
<feature type="transmembrane region" description="Helical" evidence="6">
    <location>
        <begin position="68"/>
        <end position="89"/>
    </location>
</feature>
<feature type="transmembrane region" description="Helical" evidence="6">
    <location>
        <begin position="177"/>
        <end position="197"/>
    </location>
</feature>
<feature type="transmembrane region" description="Helical" evidence="6">
    <location>
        <begin position="299"/>
        <end position="317"/>
    </location>
</feature>
<gene>
    <name evidence="7" type="ORF">ACFOW6_02245</name>
</gene>
<comment type="subcellular location">
    <subcellularLocation>
        <location evidence="1">Cell membrane</location>
        <topology evidence="1">Multi-pass membrane protein</topology>
    </subcellularLocation>
</comment>
<name>A0ABV8UGF7_9PROT</name>
<dbReference type="InterPro" id="IPR043428">
    <property type="entry name" value="LivM-like"/>
</dbReference>
<protein>
    <submittedName>
        <fullName evidence="7">Branched-chain amino acid ABC transporter permease</fullName>
    </submittedName>
</protein>
<feature type="transmembrane region" description="Helical" evidence="6">
    <location>
        <begin position="218"/>
        <end position="244"/>
    </location>
</feature>
<evidence type="ECO:0000256" key="6">
    <source>
        <dbReference type="SAM" id="Phobius"/>
    </source>
</evidence>
<comment type="caution">
    <text evidence="7">The sequence shown here is derived from an EMBL/GenBank/DDBJ whole genome shotgun (WGS) entry which is preliminary data.</text>
</comment>
<dbReference type="PANTHER" id="PTHR30482">
    <property type="entry name" value="HIGH-AFFINITY BRANCHED-CHAIN AMINO ACID TRANSPORT SYSTEM PERMEASE"/>
    <property type="match status" value="1"/>
</dbReference>
<evidence type="ECO:0000256" key="4">
    <source>
        <dbReference type="ARBA" id="ARBA00022989"/>
    </source>
</evidence>
<dbReference type="EMBL" id="JBHSCW010000001">
    <property type="protein sequence ID" value="MFC4350357.1"/>
    <property type="molecule type" value="Genomic_DNA"/>
</dbReference>
<accession>A0ABV8UGF7</accession>
<dbReference type="RefSeq" id="WP_382420696.1">
    <property type="nucleotide sequence ID" value="NZ_JBHSCW010000001.1"/>
</dbReference>
<evidence type="ECO:0000256" key="1">
    <source>
        <dbReference type="ARBA" id="ARBA00004651"/>
    </source>
</evidence>
<feature type="transmembrane region" description="Helical" evidence="6">
    <location>
        <begin position="95"/>
        <end position="119"/>
    </location>
</feature>
<dbReference type="Pfam" id="PF02653">
    <property type="entry name" value="BPD_transp_2"/>
    <property type="match status" value="1"/>
</dbReference>
<evidence type="ECO:0000313" key="7">
    <source>
        <dbReference type="EMBL" id="MFC4350357.1"/>
    </source>
</evidence>
<feature type="transmembrane region" description="Helical" evidence="6">
    <location>
        <begin position="264"/>
        <end position="287"/>
    </location>
</feature>
<feature type="transmembrane region" description="Helical" evidence="6">
    <location>
        <begin position="126"/>
        <end position="146"/>
    </location>
</feature>
<feature type="transmembrane region" description="Helical" evidence="6">
    <location>
        <begin position="16"/>
        <end position="36"/>
    </location>
</feature>
<proteinExistence type="predicted"/>
<evidence type="ECO:0000256" key="2">
    <source>
        <dbReference type="ARBA" id="ARBA00022475"/>
    </source>
</evidence>
<keyword evidence="3 6" id="KW-0812">Transmembrane</keyword>
<organism evidence="7 8">
    <name type="scientific">Fodinicurvata halophila</name>
    <dbReference type="NCBI Taxonomy" id="1419723"/>
    <lineage>
        <taxon>Bacteria</taxon>
        <taxon>Pseudomonadati</taxon>
        <taxon>Pseudomonadota</taxon>
        <taxon>Alphaproteobacteria</taxon>
        <taxon>Rhodospirillales</taxon>
        <taxon>Rhodovibrionaceae</taxon>
        <taxon>Fodinicurvata</taxon>
    </lineage>
</organism>
<sequence length="343" mass="36503">MKILPLKQDKISARELFTPITAIALAGLAIVVSLVADYYWLMILRDALVFGIFALSLDYLWGRTGLLSFGHATFFGIGAYAVAILSTNFDVSNITVLGLIAGIGAAGLVALLFGYFLLFAGVRGPYFTIMTLALTVISHHIVIAWVEVTGGDSGITGVQPLSLSLGSFEFVVTAPQTGVYIALVLLLVLLLALWRVANSRYGRLLKALEVNELRARTLGYNTPLHLVGTFMVSAMIAALAGGLYASFAGYVAPDLIGLLLSTKVIVWVAVGGRGTLIGPVIGAVLVMQIERELSSINTSLWPLFIGAFFIAMVFLFPNGLAGLAQNLSARLTRKKNKGGAEHA</sequence>
<evidence type="ECO:0000256" key="5">
    <source>
        <dbReference type="ARBA" id="ARBA00023136"/>
    </source>
</evidence>
<evidence type="ECO:0000256" key="3">
    <source>
        <dbReference type="ARBA" id="ARBA00022692"/>
    </source>
</evidence>
<dbReference type="InterPro" id="IPR001851">
    <property type="entry name" value="ABC_transp_permease"/>
</dbReference>
<keyword evidence="2" id="KW-1003">Cell membrane</keyword>
<dbReference type="CDD" id="cd06581">
    <property type="entry name" value="TM_PBP1_LivM_like"/>
    <property type="match status" value="1"/>
</dbReference>
<keyword evidence="5 6" id="KW-0472">Membrane</keyword>
<dbReference type="Proteomes" id="UP001595799">
    <property type="component" value="Unassembled WGS sequence"/>
</dbReference>
<evidence type="ECO:0000313" key="8">
    <source>
        <dbReference type="Proteomes" id="UP001595799"/>
    </source>
</evidence>
<reference evidence="8" key="1">
    <citation type="journal article" date="2019" name="Int. J. Syst. Evol. Microbiol.">
        <title>The Global Catalogue of Microorganisms (GCM) 10K type strain sequencing project: providing services to taxonomists for standard genome sequencing and annotation.</title>
        <authorList>
            <consortium name="The Broad Institute Genomics Platform"/>
            <consortium name="The Broad Institute Genome Sequencing Center for Infectious Disease"/>
            <person name="Wu L."/>
            <person name="Ma J."/>
        </authorList>
    </citation>
    <scope>NUCLEOTIDE SEQUENCE [LARGE SCALE GENOMIC DNA]</scope>
    <source>
        <strain evidence="8">CECT 8472</strain>
    </source>
</reference>
<dbReference type="PANTHER" id="PTHR30482:SF17">
    <property type="entry name" value="ABC TRANSPORTER ATP-BINDING PROTEIN"/>
    <property type="match status" value="1"/>
</dbReference>